<gene>
    <name evidence="2" type="ORF">RchiOBHm_Chr3g0479551</name>
</gene>
<protein>
    <submittedName>
        <fullName evidence="2">Uncharacterized protein</fullName>
    </submittedName>
</protein>
<keyword evidence="1" id="KW-0472">Membrane</keyword>
<keyword evidence="1" id="KW-0812">Transmembrane</keyword>
<organism evidence="2 3">
    <name type="scientific">Rosa chinensis</name>
    <name type="common">China rose</name>
    <dbReference type="NCBI Taxonomy" id="74649"/>
    <lineage>
        <taxon>Eukaryota</taxon>
        <taxon>Viridiplantae</taxon>
        <taxon>Streptophyta</taxon>
        <taxon>Embryophyta</taxon>
        <taxon>Tracheophyta</taxon>
        <taxon>Spermatophyta</taxon>
        <taxon>Magnoliopsida</taxon>
        <taxon>eudicotyledons</taxon>
        <taxon>Gunneridae</taxon>
        <taxon>Pentapetalae</taxon>
        <taxon>rosids</taxon>
        <taxon>fabids</taxon>
        <taxon>Rosales</taxon>
        <taxon>Rosaceae</taxon>
        <taxon>Rosoideae</taxon>
        <taxon>Rosoideae incertae sedis</taxon>
        <taxon>Rosa</taxon>
    </lineage>
</organism>
<feature type="transmembrane region" description="Helical" evidence="1">
    <location>
        <begin position="30"/>
        <end position="55"/>
    </location>
</feature>
<comment type="caution">
    <text evidence="2">The sequence shown here is derived from an EMBL/GenBank/DDBJ whole genome shotgun (WGS) entry which is preliminary data.</text>
</comment>
<dbReference type="Proteomes" id="UP000238479">
    <property type="component" value="Chromosome 3"/>
</dbReference>
<sequence>MKIMKHNYNDQFWVWDQFWSSIIKKQLFSIYILIYSFILLIMALLLIMVLFWLWLTEAQISA</sequence>
<proteinExistence type="predicted"/>
<dbReference type="EMBL" id="PDCK01000041">
    <property type="protein sequence ID" value="PRQ44463.1"/>
    <property type="molecule type" value="Genomic_DNA"/>
</dbReference>
<dbReference type="Gramene" id="PRQ44463">
    <property type="protein sequence ID" value="PRQ44463"/>
    <property type="gene ID" value="RchiOBHm_Chr3g0479551"/>
</dbReference>
<keyword evidence="1" id="KW-1133">Transmembrane helix</keyword>
<evidence type="ECO:0000256" key="1">
    <source>
        <dbReference type="SAM" id="Phobius"/>
    </source>
</evidence>
<name>A0A2P6RDF9_ROSCH</name>
<dbReference type="AlphaFoldDB" id="A0A2P6RDF9"/>
<keyword evidence="3" id="KW-1185">Reference proteome</keyword>
<accession>A0A2P6RDF9</accession>
<reference evidence="2 3" key="1">
    <citation type="journal article" date="2018" name="Nat. Genet.">
        <title>The Rosa genome provides new insights in the design of modern roses.</title>
        <authorList>
            <person name="Bendahmane M."/>
        </authorList>
    </citation>
    <scope>NUCLEOTIDE SEQUENCE [LARGE SCALE GENOMIC DNA]</scope>
    <source>
        <strain evidence="3">cv. Old Blush</strain>
    </source>
</reference>
<evidence type="ECO:0000313" key="2">
    <source>
        <dbReference type="EMBL" id="PRQ44463.1"/>
    </source>
</evidence>
<evidence type="ECO:0000313" key="3">
    <source>
        <dbReference type="Proteomes" id="UP000238479"/>
    </source>
</evidence>